<evidence type="ECO:0000256" key="2">
    <source>
        <dbReference type="ARBA" id="ARBA00022679"/>
    </source>
</evidence>
<evidence type="ECO:0000313" key="5">
    <source>
        <dbReference type="EMBL" id="MBB3900349.1"/>
    </source>
</evidence>
<keyword evidence="6" id="KW-1185">Reference proteome</keyword>
<dbReference type="InterPro" id="IPR029063">
    <property type="entry name" value="SAM-dependent_MTases_sf"/>
</dbReference>
<name>A0A840AFD6_9PROT</name>
<evidence type="ECO:0000313" key="6">
    <source>
        <dbReference type="Proteomes" id="UP000553193"/>
    </source>
</evidence>
<dbReference type="SUPFAM" id="SSF53335">
    <property type="entry name" value="S-adenosyl-L-methionine-dependent methyltransferases"/>
    <property type="match status" value="1"/>
</dbReference>
<feature type="domain" description="Methyltransferase" evidence="4">
    <location>
        <begin position="43"/>
        <end position="137"/>
    </location>
</feature>
<dbReference type="EMBL" id="JACIDJ010000010">
    <property type="protein sequence ID" value="MBB3900349.1"/>
    <property type="molecule type" value="Genomic_DNA"/>
</dbReference>
<dbReference type="GO" id="GO:0032259">
    <property type="term" value="P:methylation"/>
    <property type="evidence" value="ECO:0007669"/>
    <property type="project" value="UniProtKB-KW"/>
</dbReference>
<dbReference type="PANTHER" id="PTHR43464:SF19">
    <property type="entry name" value="UBIQUINONE BIOSYNTHESIS O-METHYLTRANSFERASE, MITOCHONDRIAL"/>
    <property type="match status" value="1"/>
</dbReference>
<dbReference type="RefSeq" id="WP_184386583.1">
    <property type="nucleotide sequence ID" value="NZ_JACIDJ010000010.1"/>
</dbReference>
<dbReference type="CDD" id="cd02440">
    <property type="entry name" value="AdoMet_MTases"/>
    <property type="match status" value="1"/>
</dbReference>
<sequence length="207" mass="22099">MSVSGSAGYAVEADTLARLYESVPFARAQAHLLPFLPSPPADVLDVGAGTGRDAAGLTAMGHHVTAVEPTAEMREHGQALHASQAISWVEDSLPELARLPGEAAFDAVLATAVWMHLDGAERSRGMPRVAALLRSGGIFALTLRHGPVPAGRHMFEVNAEETIALAEASGLVCAYREEAKDGLRRANVTWDRLIFRKRAAQNVTSQR</sequence>
<dbReference type="Gene3D" id="3.40.50.150">
    <property type="entry name" value="Vaccinia Virus protein VP39"/>
    <property type="match status" value="1"/>
</dbReference>
<dbReference type="GO" id="GO:0008168">
    <property type="term" value="F:methyltransferase activity"/>
    <property type="evidence" value="ECO:0007669"/>
    <property type="project" value="UniProtKB-KW"/>
</dbReference>
<dbReference type="InterPro" id="IPR041698">
    <property type="entry name" value="Methyltransf_25"/>
</dbReference>
<gene>
    <name evidence="5" type="ORF">GGQ83_003825</name>
</gene>
<comment type="caution">
    <text evidence="5">The sequence shown here is derived from an EMBL/GenBank/DDBJ whole genome shotgun (WGS) entry which is preliminary data.</text>
</comment>
<evidence type="ECO:0000259" key="4">
    <source>
        <dbReference type="Pfam" id="PF13649"/>
    </source>
</evidence>
<keyword evidence="2 5" id="KW-0808">Transferase</keyword>
<accession>A0A840AFD6</accession>
<keyword evidence="1 5" id="KW-0489">Methyltransferase</keyword>
<dbReference type="PANTHER" id="PTHR43464">
    <property type="entry name" value="METHYLTRANSFERASE"/>
    <property type="match status" value="1"/>
</dbReference>
<dbReference type="Pfam" id="PF13649">
    <property type="entry name" value="Methyltransf_25"/>
    <property type="match status" value="1"/>
</dbReference>
<dbReference type="AlphaFoldDB" id="A0A840AFD6"/>
<protein>
    <submittedName>
        <fullName evidence="5">SAM-dependent methyltransferase</fullName>
    </submittedName>
</protein>
<reference evidence="5 6" key="1">
    <citation type="submission" date="2020-08" db="EMBL/GenBank/DDBJ databases">
        <title>Genomic Encyclopedia of Type Strains, Phase IV (KMG-IV): sequencing the most valuable type-strain genomes for metagenomic binning, comparative biology and taxonomic classification.</title>
        <authorList>
            <person name="Goeker M."/>
        </authorList>
    </citation>
    <scope>NUCLEOTIDE SEQUENCE [LARGE SCALE GENOMIC DNA]</scope>
    <source>
        <strain evidence="5 6">DSM 19979</strain>
    </source>
</reference>
<organism evidence="5 6">
    <name type="scientific">Roseococcus suduntuyensis</name>
    <dbReference type="NCBI Taxonomy" id="455361"/>
    <lineage>
        <taxon>Bacteria</taxon>
        <taxon>Pseudomonadati</taxon>
        <taxon>Pseudomonadota</taxon>
        <taxon>Alphaproteobacteria</taxon>
        <taxon>Acetobacterales</taxon>
        <taxon>Roseomonadaceae</taxon>
        <taxon>Roseococcus</taxon>
    </lineage>
</organism>
<evidence type="ECO:0000256" key="1">
    <source>
        <dbReference type="ARBA" id="ARBA00022603"/>
    </source>
</evidence>
<keyword evidence="3" id="KW-0949">S-adenosyl-L-methionine</keyword>
<evidence type="ECO:0000256" key="3">
    <source>
        <dbReference type="ARBA" id="ARBA00022691"/>
    </source>
</evidence>
<proteinExistence type="predicted"/>
<dbReference type="Proteomes" id="UP000553193">
    <property type="component" value="Unassembled WGS sequence"/>
</dbReference>